<dbReference type="Proteomes" id="UP000287872">
    <property type="component" value="Unassembled WGS sequence"/>
</dbReference>
<accession>A0A401UJF5</accession>
<protein>
    <submittedName>
        <fullName evidence="1">Uncharacterized protein</fullName>
    </submittedName>
</protein>
<comment type="caution">
    <text evidence="1">The sequence shown here is derived from an EMBL/GenBank/DDBJ whole genome shotgun (WGS) entry which is preliminary data.</text>
</comment>
<proteinExistence type="predicted"/>
<dbReference type="InterPro" id="IPR011990">
    <property type="entry name" value="TPR-like_helical_dom_sf"/>
</dbReference>
<dbReference type="SUPFAM" id="SSF48452">
    <property type="entry name" value="TPR-like"/>
    <property type="match status" value="1"/>
</dbReference>
<dbReference type="RefSeq" id="WP_124999327.1">
    <property type="nucleotide sequence ID" value="NZ_BHYK01000005.1"/>
</dbReference>
<organism evidence="1 2">
    <name type="scientific">Clostridium tagluense</name>
    <dbReference type="NCBI Taxonomy" id="360422"/>
    <lineage>
        <taxon>Bacteria</taxon>
        <taxon>Bacillati</taxon>
        <taxon>Bacillota</taxon>
        <taxon>Clostridia</taxon>
        <taxon>Eubacteriales</taxon>
        <taxon>Clostridiaceae</taxon>
        <taxon>Clostridium</taxon>
    </lineage>
</organism>
<evidence type="ECO:0000313" key="2">
    <source>
        <dbReference type="Proteomes" id="UP000287872"/>
    </source>
</evidence>
<dbReference type="EMBL" id="BHYK01000005">
    <property type="protein sequence ID" value="GCD09690.1"/>
    <property type="molecule type" value="Genomic_DNA"/>
</dbReference>
<dbReference type="OrthoDB" id="5678128at2"/>
<evidence type="ECO:0000313" key="1">
    <source>
        <dbReference type="EMBL" id="GCD09690.1"/>
    </source>
</evidence>
<dbReference type="AlphaFoldDB" id="A0A401UJF5"/>
<dbReference type="Gene3D" id="1.25.40.10">
    <property type="entry name" value="Tetratricopeptide repeat domain"/>
    <property type="match status" value="1"/>
</dbReference>
<keyword evidence="2" id="KW-1185">Reference proteome</keyword>
<gene>
    <name evidence="1" type="ORF">Ctaglu_13130</name>
</gene>
<reference evidence="1 2" key="1">
    <citation type="submission" date="2018-11" db="EMBL/GenBank/DDBJ databases">
        <title>Genome sequencing and assembly of Clostridium tagluense strain A121.</title>
        <authorList>
            <person name="Murakami T."/>
            <person name="Segawa T."/>
            <person name="Shcherbakova V.A."/>
            <person name="Mori H."/>
            <person name="Yoshimura Y."/>
        </authorList>
    </citation>
    <scope>NUCLEOTIDE SEQUENCE [LARGE SCALE GENOMIC DNA]</scope>
    <source>
        <strain evidence="1 2">A121</strain>
    </source>
</reference>
<name>A0A401UJF5_9CLOT</name>
<sequence>MRIIFCNVTWSKNYIGVSDDDKLSKTSGGEKDGNNEAYESYNFQDYNGKCYGYVSNRGGSLHLERFEKATVNDDSVDNVLVIWVAKQAKTGKNVIVGWYKNATLYKYSQEFYPYGGIGRDLYFSMEARSKECFLLPESERAFEIPRSIIVEKDRGMEKPNIWYVESGYAKTMFIPKILEFMQSYKGGFINLVYSEEVLQKTLNISLEYQPLIDKGEELINKEDFYNALLYYNTARKINDTADALFGVAESLIGLNMFSRAIIAFEGVINMEGDKADSLYYLQCLYMNTDQFIKAVKICDRMLQLVDKSDVESICSIYYYKVYAYNALEDDTQAIKCLDFIIKATADEEFRNDAVGMKSELTSNK</sequence>